<dbReference type="EMBL" id="JAUEPT010000020">
    <property type="protein sequence ID" value="KAK0444132.1"/>
    <property type="molecule type" value="Genomic_DNA"/>
</dbReference>
<dbReference type="AlphaFoldDB" id="A0AA39JKY2"/>
<comment type="caution">
    <text evidence="2">The sequence shown here is derived from an EMBL/GenBank/DDBJ whole genome shotgun (WGS) entry which is preliminary data.</text>
</comment>
<protein>
    <submittedName>
        <fullName evidence="2">Uncharacterized protein</fullName>
    </submittedName>
</protein>
<evidence type="ECO:0000313" key="3">
    <source>
        <dbReference type="Proteomes" id="UP001175226"/>
    </source>
</evidence>
<name>A0AA39JKY2_9AGAR</name>
<accession>A0AA39JKY2</accession>
<sequence>MTRISSSVPTTMSSRQSHELKRLHGALEAFVAAALDVQTPVAESSAGVLSLGFETTKMPALCCCLLHVSFPYLTGDIDETEGARMYTVNRNTKEIDADHGKRSIWGCRDMDWGWTTSFASMPVGYSRVQTQMSSRNSTGNFACAQVGGRNEGTGGRTAILDGRNNINVHLYHQTTTNSYRSIPNATSLQHTFPSRRASFSSNRISGSESQFSPGHPKSLALL</sequence>
<gene>
    <name evidence="2" type="ORF">EV421DRAFT_492729</name>
</gene>
<keyword evidence="3" id="KW-1185">Reference proteome</keyword>
<dbReference type="Proteomes" id="UP001175226">
    <property type="component" value="Unassembled WGS sequence"/>
</dbReference>
<evidence type="ECO:0000313" key="2">
    <source>
        <dbReference type="EMBL" id="KAK0444132.1"/>
    </source>
</evidence>
<evidence type="ECO:0000256" key="1">
    <source>
        <dbReference type="SAM" id="MobiDB-lite"/>
    </source>
</evidence>
<feature type="region of interest" description="Disordered" evidence="1">
    <location>
        <begin position="197"/>
        <end position="222"/>
    </location>
</feature>
<feature type="compositionally biased region" description="Polar residues" evidence="1">
    <location>
        <begin position="197"/>
        <end position="212"/>
    </location>
</feature>
<reference evidence="2" key="1">
    <citation type="submission" date="2023-06" db="EMBL/GenBank/DDBJ databases">
        <authorList>
            <consortium name="Lawrence Berkeley National Laboratory"/>
            <person name="Ahrendt S."/>
            <person name="Sahu N."/>
            <person name="Indic B."/>
            <person name="Wong-Bajracharya J."/>
            <person name="Merenyi Z."/>
            <person name="Ke H.-M."/>
            <person name="Monk M."/>
            <person name="Kocsube S."/>
            <person name="Drula E."/>
            <person name="Lipzen A."/>
            <person name="Balint B."/>
            <person name="Henrissat B."/>
            <person name="Andreopoulos B."/>
            <person name="Martin F.M."/>
            <person name="Harder C.B."/>
            <person name="Rigling D."/>
            <person name="Ford K.L."/>
            <person name="Foster G.D."/>
            <person name="Pangilinan J."/>
            <person name="Papanicolaou A."/>
            <person name="Barry K."/>
            <person name="LaButti K."/>
            <person name="Viragh M."/>
            <person name="Koriabine M."/>
            <person name="Yan M."/>
            <person name="Riley R."/>
            <person name="Champramary S."/>
            <person name="Plett K.L."/>
            <person name="Tsai I.J."/>
            <person name="Slot J."/>
            <person name="Sipos G."/>
            <person name="Plett J."/>
            <person name="Nagy L.G."/>
            <person name="Grigoriev I.V."/>
        </authorList>
    </citation>
    <scope>NUCLEOTIDE SEQUENCE</scope>
    <source>
        <strain evidence="2">FPL87.14</strain>
    </source>
</reference>
<organism evidence="2 3">
    <name type="scientific">Armillaria borealis</name>
    <dbReference type="NCBI Taxonomy" id="47425"/>
    <lineage>
        <taxon>Eukaryota</taxon>
        <taxon>Fungi</taxon>
        <taxon>Dikarya</taxon>
        <taxon>Basidiomycota</taxon>
        <taxon>Agaricomycotina</taxon>
        <taxon>Agaricomycetes</taxon>
        <taxon>Agaricomycetidae</taxon>
        <taxon>Agaricales</taxon>
        <taxon>Marasmiineae</taxon>
        <taxon>Physalacriaceae</taxon>
        <taxon>Armillaria</taxon>
    </lineage>
</organism>
<proteinExistence type="predicted"/>